<proteinExistence type="predicted"/>
<gene>
    <name evidence="1" type="ORF">CANTEDRAFT_115628</name>
</gene>
<dbReference type="Proteomes" id="UP000000707">
    <property type="component" value="Unassembled WGS sequence"/>
</dbReference>
<dbReference type="AlphaFoldDB" id="G3BBD3"/>
<reference evidence="1 2" key="1">
    <citation type="journal article" date="2011" name="Proc. Natl. Acad. Sci. U.S.A.">
        <title>Comparative genomics of xylose-fermenting fungi for enhanced biofuel production.</title>
        <authorList>
            <person name="Wohlbach D.J."/>
            <person name="Kuo A."/>
            <person name="Sato T.K."/>
            <person name="Potts K.M."/>
            <person name="Salamov A.A."/>
            <person name="LaButti K.M."/>
            <person name="Sun H."/>
            <person name="Clum A."/>
            <person name="Pangilinan J.L."/>
            <person name="Lindquist E.A."/>
            <person name="Lucas S."/>
            <person name="Lapidus A."/>
            <person name="Jin M."/>
            <person name="Gunawan C."/>
            <person name="Balan V."/>
            <person name="Dale B.E."/>
            <person name="Jeffries T.W."/>
            <person name="Zinkel R."/>
            <person name="Barry K.W."/>
            <person name="Grigoriev I.V."/>
            <person name="Gasch A.P."/>
        </authorList>
    </citation>
    <scope>NUCLEOTIDE SEQUENCE [LARGE SCALE GENOMIC DNA]</scope>
    <source>
        <strain evidence="2">ATCC 10573 / BCRC 21748 / CBS 615 / JCM 9827 / NBRC 10315 / NRRL Y-1498 / VKM Y-70</strain>
    </source>
</reference>
<sequence>MGTHADYRTPVVKIARPLCDMFPNWVLLLLTPMHQQPYACNRDSPRSYPLSSYLATVKINNVSG</sequence>
<dbReference type="OrthoDB" id="2162691at2759"/>
<dbReference type="HOGENOM" id="CLU_2867459_0_0_1"/>
<evidence type="ECO:0000313" key="2">
    <source>
        <dbReference type="Proteomes" id="UP000000707"/>
    </source>
</evidence>
<keyword evidence="2" id="KW-1185">Reference proteome</keyword>
<name>G3BBD3_CANTC</name>
<organism evidence="2">
    <name type="scientific">Candida tenuis (strain ATCC 10573 / BCRC 21748 / CBS 615 / JCM 9827 / NBRC 10315 / NRRL Y-1498 / VKM Y-70)</name>
    <name type="common">Yeast</name>
    <name type="synonym">Yamadazyma tenuis</name>
    <dbReference type="NCBI Taxonomy" id="590646"/>
    <lineage>
        <taxon>Eukaryota</taxon>
        <taxon>Fungi</taxon>
        <taxon>Dikarya</taxon>
        <taxon>Ascomycota</taxon>
        <taxon>Saccharomycotina</taxon>
        <taxon>Pichiomycetes</taxon>
        <taxon>Debaryomycetaceae</taxon>
        <taxon>Yamadazyma</taxon>
    </lineage>
</organism>
<dbReference type="EMBL" id="GL996527">
    <property type="protein sequence ID" value="EGV62160.1"/>
    <property type="molecule type" value="Genomic_DNA"/>
</dbReference>
<accession>G3BBD3</accession>
<evidence type="ECO:0000313" key="1">
    <source>
        <dbReference type="EMBL" id="EGV62160.1"/>
    </source>
</evidence>
<protein>
    <submittedName>
        <fullName evidence="1">Uncharacterized protein</fullName>
    </submittedName>
</protein>